<accession>A0ABV1DXP2</accession>
<dbReference type="CDD" id="cd06171">
    <property type="entry name" value="Sigma70_r4"/>
    <property type="match status" value="1"/>
</dbReference>
<dbReference type="InterPro" id="IPR036388">
    <property type="entry name" value="WH-like_DNA-bd_sf"/>
</dbReference>
<dbReference type="InterPro" id="IPR013325">
    <property type="entry name" value="RNA_pol_sigma_r2"/>
</dbReference>
<feature type="domain" description="RNA polymerase sigma factor 70 region 4 type 2" evidence="7">
    <location>
        <begin position="103"/>
        <end position="153"/>
    </location>
</feature>
<dbReference type="SUPFAM" id="SSF88659">
    <property type="entry name" value="Sigma3 and sigma4 domains of RNA polymerase sigma factors"/>
    <property type="match status" value="1"/>
</dbReference>
<evidence type="ECO:0000256" key="4">
    <source>
        <dbReference type="ARBA" id="ARBA00023125"/>
    </source>
</evidence>
<protein>
    <submittedName>
        <fullName evidence="8">Sigma-70 family RNA polymerase sigma factor</fullName>
    </submittedName>
</protein>
<name>A0ABV1DXP2_9FIRM</name>
<dbReference type="Pfam" id="PF04542">
    <property type="entry name" value="Sigma70_r2"/>
    <property type="match status" value="1"/>
</dbReference>
<keyword evidence="5" id="KW-0804">Transcription</keyword>
<dbReference type="RefSeq" id="WP_349218086.1">
    <property type="nucleotide sequence ID" value="NZ_JBBMFD010000003.1"/>
</dbReference>
<keyword evidence="2" id="KW-0805">Transcription regulation</keyword>
<evidence type="ECO:0000256" key="5">
    <source>
        <dbReference type="ARBA" id="ARBA00023163"/>
    </source>
</evidence>
<dbReference type="InterPro" id="IPR007627">
    <property type="entry name" value="RNA_pol_sigma70_r2"/>
</dbReference>
<evidence type="ECO:0000313" key="9">
    <source>
        <dbReference type="Proteomes" id="UP001489509"/>
    </source>
</evidence>
<evidence type="ECO:0000259" key="7">
    <source>
        <dbReference type="Pfam" id="PF08281"/>
    </source>
</evidence>
<dbReference type="PANTHER" id="PTHR43133">
    <property type="entry name" value="RNA POLYMERASE ECF-TYPE SIGMA FACTO"/>
    <property type="match status" value="1"/>
</dbReference>
<dbReference type="SUPFAM" id="SSF88946">
    <property type="entry name" value="Sigma2 domain of RNA polymerase sigma factors"/>
    <property type="match status" value="1"/>
</dbReference>
<evidence type="ECO:0000256" key="3">
    <source>
        <dbReference type="ARBA" id="ARBA00023082"/>
    </source>
</evidence>
<dbReference type="Gene3D" id="1.10.1740.10">
    <property type="match status" value="1"/>
</dbReference>
<evidence type="ECO:0000256" key="1">
    <source>
        <dbReference type="ARBA" id="ARBA00010641"/>
    </source>
</evidence>
<dbReference type="InterPro" id="IPR014284">
    <property type="entry name" value="RNA_pol_sigma-70_dom"/>
</dbReference>
<keyword evidence="3" id="KW-0731">Sigma factor</keyword>
<sequence length="164" mass="19436">MEKEDLEDVYERYYTEVYLYALSLCRNRTDAEDLTGESFLRALICLEKSGGSIKFWLMKVCRNLWLDRLRKERRLTSLLDEEIERLPDSQDLLGELVENERNRQLYDAVLRLPPGYREPVILFYYGGLPTRDVAKVLGITDTAVRTRLYRARMYLGKQLEKEDL</sequence>
<evidence type="ECO:0000259" key="6">
    <source>
        <dbReference type="Pfam" id="PF04542"/>
    </source>
</evidence>
<dbReference type="InterPro" id="IPR013249">
    <property type="entry name" value="RNA_pol_sigma70_r4_t2"/>
</dbReference>
<dbReference type="EMBL" id="JBBMFD010000003">
    <property type="protein sequence ID" value="MEQ2439820.1"/>
    <property type="molecule type" value="Genomic_DNA"/>
</dbReference>
<gene>
    <name evidence="8" type="ORF">WMO26_03155</name>
</gene>
<proteinExistence type="inferred from homology"/>
<dbReference type="InterPro" id="IPR039425">
    <property type="entry name" value="RNA_pol_sigma-70-like"/>
</dbReference>
<comment type="similarity">
    <text evidence="1">Belongs to the sigma-70 factor family. ECF subfamily.</text>
</comment>
<evidence type="ECO:0000313" key="8">
    <source>
        <dbReference type="EMBL" id="MEQ2439820.1"/>
    </source>
</evidence>
<organism evidence="8 9">
    <name type="scientific">Solibaculum intestinale</name>
    <dbReference type="NCBI Taxonomy" id="3133165"/>
    <lineage>
        <taxon>Bacteria</taxon>
        <taxon>Bacillati</taxon>
        <taxon>Bacillota</taxon>
        <taxon>Clostridia</taxon>
        <taxon>Eubacteriales</taxon>
        <taxon>Oscillospiraceae</taxon>
        <taxon>Solibaculum</taxon>
    </lineage>
</organism>
<evidence type="ECO:0000256" key="2">
    <source>
        <dbReference type="ARBA" id="ARBA00023015"/>
    </source>
</evidence>
<dbReference type="Proteomes" id="UP001489509">
    <property type="component" value="Unassembled WGS sequence"/>
</dbReference>
<dbReference type="PANTHER" id="PTHR43133:SF8">
    <property type="entry name" value="RNA POLYMERASE SIGMA FACTOR HI_1459-RELATED"/>
    <property type="match status" value="1"/>
</dbReference>
<dbReference type="Gene3D" id="1.10.10.10">
    <property type="entry name" value="Winged helix-like DNA-binding domain superfamily/Winged helix DNA-binding domain"/>
    <property type="match status" value="1"/>
</dbReference>
<keyword evidence="4" id="KW-0238">DNA-binding</keyword>
<comment type="caution">
    <text evidence="8">The sequence shown here is derived from an EMBL/GenBank/DDBJ whole genome shotgun (WGS) entry which is preliminary data.</text>
</comment>
<reference evidence="8 9" key="1">
    <citation type="submission" date="2024-03" db="EMBL/GenBank/DDBJ databases">
        <title>Human intestinal bacterial collection.</title>
        <authorList>
            <person name="Pauvert C."/>
            <person name="Hitch T.C.A."/>
            <person name="Clavel T."/>
        </authorList>
    </citation>
    <scope>NUCLEOTIDE SEQUENCE [LARGE SCALE GENOMIC DNA]</scope>
    <source>
        <strain evidence="8 9">CLA-JM-H44</strain>
    </source>
</reference>
<keyword evidence="9" id="KW-1185">Reference proteome</keyword>
<dbReference type="InterPro" id="IPR013324">
    <property type="entry name" value="RNA_pol_sigma_r3/r4-like"/>
</dbReference>
<dbReference type="Pfam" id="PF08281">
    <property type="entry name" value="Sigma70_r4_2"/>
    <property type="match status" value="1"/>
</dbReference>
<feature type="domain" description="RNA polymerase sigma-70 region 2" evidence="6">
    <location>
        <begin position="10"/>
        <end position="74"/>
    </location>
</feature>
<dbReference type="NCBIfam" id="TIGR02937">
    <property type="entry name" value="sigma70-ECF"/>
    <property type="match status" value="1"/>
</dbReference>